<evidence type="ECO:0000313" key="1">
    <source>
        <dbReference type="EMBL" id="EAQ79526.1"/>
    </source>
</evidence>
<name>A3ZW30_9BACT</name>
<gene>
    <name evidence="1" type="ORF">DSM3645_03583</name>
</gene>
<evidence type="ECO:0000313" key="2">
    <source>
        <dbReference type="Proteomes" id="UP000004358"/>
    </source>
</evidence>
<dbReference type="AlphaFoldDB" id="A3ZW30"/>
<protein>
    <submittedName>
        <fullName evidence="1">Uncharacterized protein</fullName>
    </submittedName>
</protein>
<comment type="caution">
    <text evidence="1">The sequence shown here is derived from an EMBL/GenBank/DDBJ whole genome shotgun (WGS) entry which is preliminary data.</text>
</comment>
<sequence>MTGPIRSKCMIPRFRVDMPKFVSMVSAMSWSIWKAPTAALSTTRRSSAPF</sequence>
<dbReference type="EMBL" id="AANZ01000014">
    <property type="protein sequence ID" value="EAQ79526.1"/>
    <property type="molecule type" value="Genomic_DNA"/>
</dbReference>
<accession>A3ZW30</accession>
<organism evidence="1 2">
    <name type="scientific">Blastopirellula marina DSM 3645</name>
    <dbReference type="NCBI Taxonomy" id="314230"/>
    <lineage>
        <taxon>Bacteria</taxon>
        <taxon>Pseudomonadati</taxon>
        <taxon>Planctomycetota</taxon>
        <taxon>Planctomycetia</taxon>
        <taxon>Pirellulales</taxon>
        <taxon>Pirellulaceae</taxon>
        <taxon>Blastopirellula</taxon>
    </lineage>
</organism>
<dbReference type="HOGENOM" id="CLU_3115118_0_0_0"/>
<dbReference type="Proteomes" id="UP000004358">
    <property type="component" value="Unassembled WGS sequence"/>
</dbReference>
<reference evidence="1 2" key="1">
    <citation type="submission" date="2006-02" db="EMBL/GenBank/DDBJ databases">
        <authorList>
            <person name="Amann R."/>
            <person name="Ferriera S."/>
            <person name="Johnson J."/>
            <person name="Kravitz S."/>
            <person name="Halpern A."/>
            <person name="Remington K."/>
            <person name="Beeson K."/>
            <person name="Tran B."/>
            <person name="Rogers Y.-H."/>
            <person name="Friedman R."/>
            <person name="Venter J.C."/>
        </authorList>
    </citation>
    <scope>NUCLEOTIDE SEQUENCE [LARGE SCALE GENOMIC DNA]</scope>
    <source>
        <strain evidence="1 2">DSM 3645</strain>
    </source>
</reference>
<proteinExistence type="predicted"/>